<dbReference type="SUPFAM" id="SSF52540">
    <property type="entry name" value="P-loop containing nucleoside triphosphate hydrolases"/>
    <property type="match status" value="2"/>
</dbReference>
<organism evidence="7">
    <name type="scientific">Micromonas pusilla (strain CCMP1545)</name>
    <name type="common">Picoplanktonic green alga</name>
    <dbReference type="NCBI Taxonomy" id="564608"/>
    <lineage>
        <taxon>Eukaryota</taxon>
        <taxon>Viridiplantae</taxon>
        <taxon>Chlorophyta</taxon>
        <taxon>Mamiellophyceae</taxon>
        <taxon>Mamiellales</taxon>
        <taxon>Mamiellaceae</taxon>
        <taxon>Micromonas</taxon>
    </lineage>
</organism>
<feature type="non-terminal residue" evidence="6">
    <location>
        <position position="523"/>
    </location>
</feature>
<feature type="non-terminal residue" evidence="6">
    <location>
        <position position="1"/>
    </location>
</feature>
<dbReference type="eggNOG" id="KOG0741">
    <property type="taxonomic scope" value="Eukaryota"/>
</dbReference>
<dbReference type="GO" id="GO:0043001">
    <property type="term" value="P:Golgi to plasma membrane protein transport"/>
    <property type="evidence" value="ECO:0007669"/>
    <property type="project" value="TreeGrafter"/>
</dbReference>
<dbReference type="FunFam" id="3.40.50.300:FF:000154">
    <property type="entry name" value="Vesicle-fusing ATPase 1"/>
    <property type="match status" value="1"/>
</dbReference>
<dbReference type="InterPro" id="IPR041569">
    <property type="entry name" value="AAA_lid_3"/>
</dbReference>
<dbReference type="KEGG" id="mpp:MICPUCDRAFT_1003"/>
<proteinExistence type="inferred from homology"/>
<dbReference type="CDD" id="cd00009">
    <property type="entry name" value="AAA"/>
    <property type="match status" value="1"/>
</dbReference>
<dbReference type="FunFam" id="3.40.50.300:FF:000166">
    <property type="entry name" value="vesicle-fusing ATPase isoform X1"/>
    <property type="match status" value="1"/>
</dbReference>
<dbReference type="InterPro" id="IPR003593">
    <property type="entry name" value="AAA+_ATPase"/>
</dbReference>
<comment type="similarity">
    <text evidence="1 4">Belongs to the AAA ATPase family.</text>
</comment>
<dbReference type="OMA" id="DGMHALN"/>
<dbReference type="GeneID" id="9687316"/>
<reference evidence="6 7" key="1">
    <citation type="journal article" date="2009" name="Science">
        <title>Green evolution and dynamic adaptations revealed by genomes of the marine picoeukaryotes Micromonas.</title>
        <authorList>
            <person name="Worden A.Z."/>
            <person name="Lee J.H."/>
            <person name="Mock T."/>
            <person name="Rouze P."/>
            <person name="Simmons M.P."/>
            <person name="Aerts A.L."/>
            <person name="Allen A.E."/>
            <person name="Cuvelier M.L."/>
            <person name="Derelle E."/>
            <person name="Everett M.V."/>
            <person name="Foulon E."/>
            <person name="Grimwood J."/>
            <person name="Gundlach H."/>
            <person name="Henrissat B."/>
            <person name="Napoli C."/>
            <person name="McDonald S.M."/>
            <person name="Parker M.S."/>
            <person name="Rombauts S."/>
            <person name="Salamov A."/>
            <person name="Von Dassow P."/>
            <person name="Badger J.H."/>
            <person name="Coutinho P.M."/>
            <person name="Demir E."/>
            <person name="Dubchak I."/>
            <person name="Gentemann C."/>
            <person name="Eikrem W."/>
            <person name="Gready J.E."/>
            <person name="John U."/>
            <person name="Lanier W."/>
            <person name="Lindquist E.A."/>
            <person name="Lucas S."/>
            <person name="Mayer K.F."/>
            <person name="Moreau H."/>
            <person name="Not F."/>
            <person name="Otillar R."/>
            <person name="Panaud O."/>
            <person name="Pangilinan J."/>
            <person name="Paulsen I."/>
            <person name="Piegu B."/>
            <person name="Poliakov A."/>
            <person name="Robbens S."/>
            <person name="Schmutz J."/>
            <person name="Toulza E."/>
            <person name="Wyss T."/>
            <person name="Zelensky A."/>
            <person name="Zhou K."/>
            <person name="Armbrust E.V."/>
            <person name="Bhattacharya D."/>
            <person name="Goodenough U.W."/>
            <person name="Van de Peer Y."/>
            <person name="Grigoriev I.V."/>
        </authorList>
    </citation>
    <scope>NUCLEOTIDE SEQUENCE [LARGE SCALE GENOMIC DNA]</scope>
    <source>
        <strain evidence="6 7">CCMP1545</strain>
    </source>
</reference>
<dbReference type="Pfam" id="PF00004">
    <property type="entry name" value="AAA"/>
    <property type="match status" value="2"/>
</dbReference>
<dbReference type="GO" id="GO:0005524">
    <property type="term" value="F:ATP binding"/>
    <property type="evidence" value="ECO:0007669"/>
    <property type="project" value="UniProtKB-UniRule"/>
</dbReference>
<keyword evidence="4" id="KW-0460">Magnesium</keyword>
<dbReference type="EC" id="3.6.4.6" evidence="4"/>
<evidence type="ECO:0000256" key="4">
    <source>
        <dbReference type="RuleBase" id="RU367045"/>
    </source>
</evidence>
<evidence type="ECO:0000259" key="5">
    <source>
        <dbReference type="SMART" id="SM00382"/>
    </source>
</evidence>
<dbReference type="InterPro" id="IPR003959">
    <property type="entry name" value="ATPase_AAA_core"/>
</dbReference>
<dbReference type="InterPro" id="IPR027417">
    <property type="entry name" value="P-loop_NTPase"/>
</dbReference>
<gene>
    <name evidence="6" type="ORF">MICPUCDRAFT_1003</name>
</gene>
<keyword evidence="7" id="KW-1185">Reference proteome</keyword>
<feature type="domain" description="AAA+ ATPase" evidence="5">
    <location>
        <begin position="42"/>
        <end position="190"/>
    </location>
</feature>
<comment type="subcellular location">
    <subcellularLocation>
        <location evidence="4">Cytoplasm</location>
    </subcellularLocation>
</comment>
<feature type="domain" description="AAA+ ATPase" evidence="5">
    <location>
        <begin position="361"/>
        <end position="512"/>
    </location>
</feature>
<dbReference type="GO" id="GO:0006891">
    <property type="term" value="P:intra-Golgi vesicle-mediated transport"/>
    <property type="evidence" value="ECO:0007669"/>
    <property type="project" value="TreeGrafter"/>
</dbReference>
<dbReference type="Proteomes" id="UP000001876">
    <property type="component" value="Unassembled WGS sequence"/>
</dbReference>
<keyword evidence="4" id="KW-0653">Protein transport</keyword>
<keyword evidence="4" id="KW-0931">ER-Golgi transport</keyword>
<evidence type="ECO:0000256" key="2">
    <source>
        <dbReference type="ARBA" id="ARBA00022741"/>
    </source>
</evidence>
<keyword evidence="4" id="KW-0378">Hydrolase</keyword>
<dbReference type="GO" id="GO:0035494">
    <property type="term" value="P:SNARE complex disassembly"/>
    <property type="evidence" value="ECO:0007669"/>
    <property type="project" value="InterPro"/>
</dbReference>
<dbReference type="GO" id="GO:0046872">
    <property type="term" value="F:metal ion binding"/>
    <property type="evidence" value="ECO:0007669"/>
    <property type="project" value="UniProtKB-UniRule"/>
</dbReference>
<dbReference type="FunFam" id="1.10.8.60:FF:000127">
    <property type="entry name" value="Vesicular-fusion protein SEC18"/>
    <property type="match status" value="1"/>
</dbReference>
<sequence>QEGSFEKYGVGGLDAEFMTIFRRVFASRMVAPDVVRRLGMRHVKGMLLYGPPGTGKTLVAKQLGKLLNAHPPKIVNGPEILQRFVGQSEENMRDLFAPAEKEFKGKGDKSKLHVIIFDEIDAIMKARGSGGAAASVVHDNVVNQLLTKLDGMQSLDNVLVVGITNRRDLLDPAVLRPGRLELQVEVGLPDERGRRQIFNIHTAAMRAGGMLAADVDVDALAATTGNYSGAEIKGLVGAAQSHALARYLAASGNENENKNENENENENENAAAAAAAANVVVTADDFERAAREVRPAMGADEAALSALRPLGMHCSCDTGSAVVSRHKRARDAIAPLLRAVSRSVVAVSDASASAPKPNGPDHITVLLHGPPGSGKTAAAAEASGFEASGFPHVKVFRAELAVANGPDAALHALRVAFDDAAKAPLSLLVIDSLEILLGIAVGEGGDARLLQTLHALLRRPPPPGRKLAVLATTSSIDAMRRVGVSGAFHAAVEVPPLSRDEAARVLATEGAFGAGDHDAAVVA</sequence>
<dbReference type="EMBL" id="GG663745">
    <property type="protein sequence ID" value="EEH53588.1"/>
    <property type="molecule type" value="Genomic_DNA"/>
</dbReference>
<evidence type="ECO:0000256" key="3">
    <source>
        <dbReference type="ARBA" id="ARBA00022840"/>
    </source>
</evidence>
<keyword evidence="2 4" id="KW-0547">Nucleotide-binding</keyword>
<dbReference type="GO" id="GO:0016887">
    <property type="term" value="F:ATP hydrolysis activity"/>
    <property type="evidence" value="ECO:0007669"/>
    <property type="project" value="InterPro"/>
</dbReference>
<dbReference type="Pfam" id="PF17862">
    <property type="entry name" value="AAA_lid_3"/>
    <property type="match status" value="1"/>
</dbReference>
<evidence type="ECO:0000313" key="6">
    <source>
        <dbReference type="EMBL" id="EEH53588.1"/>
    </source>
</evidence>
<dbReference type="RefSeq" id="XP_003061876.1">
    <property type="nucleotide sequence ID" value="XM_003061830.1"/>
</dbReference>
<keyword evidence="4" id="KW-0479">Metal-binding</keyword>
<protein>
    <recommendedName>
        <fullName evidence="4">Vesicle-fusing ATPase</fullName>
        <ecNumber evidence="4">3.6.4.6</ecNumber>
    </recommendedName>
</protein>
<evidence type="ECO:0000313" key="7">
    <source>
        <dbReference type="Proteomes" id="UP000001876"/>
    </source>
</evidence>
<dbReference type="GO" id="GO:0005795">
    <property type="term" value="C:Golgi stack"/>
    <property type="evidence" value="ECO:0007669"/>
    <property type="project" value="TreeGrafter"/>
</dbReference>
<dbReference type="Gene3D" id="3.40.50.300">
    <property type="entry name" value="P-loop containing nucleotide triphosphate hydrolases"/>
    <property type="match status" value="2"/>
</dbReference>
<evidence type="ECO:0000256" key="1">
    <source>
        <dbReference type="ARBA" id="ARBA00006914"/>
    </source>
</evidence>
<comment type="catalytic activity">
    <reaction evidence="4">
        <text>ATP + H2O = ADP + phosphate + H(+)</text>
        <dbReference type="Rhea" id="RHEA:13065"/>
        <dbReference type="ChEBI" id="CHEBI:15377"/>
        <dbReference type="ChEBI" id="CHEBI:15378"/>
        <dbReference type="ChEBI" id="CHEBI:30616"/>
        <dbReference type="ChEBI" id="CHEBI:43474"/>
        <dbReference type="ChEBI" id="CHEBI:456216"/>
        <dbReference type="EC" id="3.6.4.6"/>
    </reaction>
</comment>
<keyword evidence="3 4" id="KW-0067">ATP-binding</keyword>
<dbReference type="PANTHER" id="PTHR23078">
    <property type="entry name" value="VESICULAR-FUSION PROTEIN NSF"/>
    <property type="match status" value="1"/>
</dbReference>
<dbReference type="STRING" id="564608.C1N2I2"/>
<dbReference type="SMART" id="SM00382">
    <property type="entry name" value="AAA"/>
    <property type="match status" value="2"/>
</dbReference>
<keyword evidence="4" id="KW-0963">Cytoplasm</keyword>
<keyword evidence="4" id="KW-0813">Transport</keyword>
<dbReference type="AlphaFoldDB" id="C1N2I2"/>
<dbReference type="OrthoDB" id="9982946at2759"/>
<dbReference type="InterPro" id="IPR039812">
    <property type="entry name" value="Vesicle-fus_ATPase"/>
</dbReference>
<name>C1N2I2_MICPC</name>
<comment type="function">
    <text evidence="4">Required for vesicle-mediated transport. Catalyzes the fusion of transport vesicles within the Golgi cisternae. Is also required for transport from the endoplasmic reticulum to the Golgi stack. Seems to function as a fusion protein required for the delivery of cargo proteins to all compartments of the Golgi stack independent of vesicle origin.</text>
</comment>
<accession>C1N2I2</accession>
<dbReference type="Gene3D" id="1.10.8.60">
    <property type="match status" value="1"/>
</dbReference>
<comment type="cofactor">
    <cofactor evidence="4">
        <name>Mg(2+)</name>
        <dbReference type="ChEBI" id="CHEBI:18420"/>
    </cofactor>
    <text evidence="4">Binds 1 Mg(2+) ion per subunit.</text>
</comment>
<dbReference type="PANTHER" id="PTHR23078:SF3">
    <property type="entry name" value="VESICLE-FUSING ATPASE"/>
    <property type="match status" value="1"/>
</dbReference>